<evidence type="ECO:0000256" key="1">
    <source>
        <dbReference type="SAM" id="Coils"/>
    </source>
</evidence>
<name>A0A2H9TKY9_9FUNG</name>
<accession>A0A2H9TKY9</accession>
<feature type="compositionally biased region" description="Basic and acidic residues" evidence="2">
    <location>
        <begin position="213"/>
        <end position="223"/>
    </location>
</feature>
<feature type="compositionally biased region" description="Low complexity" evidence="2">
    <location>
        <begin position="65"/>
        <end position="101"/>
    </location>
</feature>
<evidence type="ECO:0000313" key="4">
    <source>
        <dbReference type="Proteomes" id="UP000240830"/>
    </source>
</evidence>
<feature type="compositionally biased region" description="Low complexity" evidence="2">
    <location>
        <begin position="228"/>
        <end position="243"/>
    </location>
</feature>
<comment type="caution">
    <text evidence="3">The sequence shown here is derived from an EMBL/GenBank/DDBJ whole genome shotgun (WGS) entry which is preliminary data.</text>
</comment>
<organism evidence="3 4">
    <name type="scientific">Paramicrosporidium saccamoebae</name>
    <dbReference type="NCBI Taxonomy" id="1246581"/>
    <lineage>
        <taxon>Eukaryota</taxon>
        <taxon>Fungi</taxon>
        <taxon>Fungi incertae sedis</taxon>
        <taxon>Cryptomycota</taxon>
        <taxon>Cryptomycota incertae sedis</taxon>
        <taxon>Paramicrosporidium</taxon>
    </lineage>
</organism>
<dbReference type="AlphaFoldDB" id="A0A2H9TKY9"/>
<feature type="compositionally biased region" description="Polar residues" evidence="2">
    <location>
        <begin position="1"/>
        <end position="24"/>
    </location>
</feature>
<feature type="region of interest" description="Disordered" evidence="2">
    <location>
        <begin position="1"/>
        <end position="109"/>
    </location>
</feature>
<keyword evidence="1" id="KW-0175">Coiled coil</keyword>
<protein>
    <submittedName>
        <fullName evidence="3">Uncharacterized protein</fullName>
    </submittedName>
</protein>
<evidence type="ECO:0000256" key="2">
    <source>
        <dbReference type="SAM" id="MobiDB-lite"/>
    </source>
</evidence>
<feature type="coiled-coil region" evidence="1">
    <location>
        <begin position="150"/>
        <end position="191"/>
    </location>
</feature>
<reference evidence="3 4" key="1">
    <citation type="submission" date="2016-10" db="EMBL/GenBank/DDBJ databases">
        <title>The genome of Paramicrosporidium saccamoebae is the missing link in understanding Cryptomycota and Microsporidia evolution.</title>
        <authorList>
            <person name="Quandt C.A."/>
            <person name="Beaudet D."/>
            <person name="Corsaro D."/>
            <person name="Michel R."/>
            <person name="Corradi N."/>
            <person name="James T."/>
        </authorList>
    </citation>
    <scope>NUCLEOTIDE SEQUENCE [LARGE SCALE GENOMIC DNA]</scope>
    <source>
        <strain evidence="3 4">KSL3</strain>
    </source>
</reference>
<proteinExistence type="predicted"/>
<evidence type="ECO:0000313" key="3">
    <source>
        <dbReference type="EMBL" id="PJF18404.1"/>
    </source>
</evidence>
<sequence length="436" mass="47180">MLTNVLTIGTFNSKNPTSTLNSSTDGKRRKSIPRVRTLLDKSVPAGQKEAVNGAEPKKKSKKAQPAKSGSRGSGKRPSSPATTSQSSRASNRAASSSSSSTDFPVPDLKSTATKSFEESFTKSVNQSLRSYHKSVKDAYKAKLHSKIRAQGDLEQQCKKLQDTLNKKLSENQKLKAELKESNQKLHELQNAVGTARNFIKSALRSSKVIQKSDGCESEAKESPEESESSAASDSSSQLYSVSSHNLHTGPCRGHSGLMKFIATSVLFTSVVAVLSKAKFGDELRQLQHELVSNNAGVAAISQQLEGCPEGQLTECALGLLSQYGEVDPAIRFNLETLGNSATSVRSELQSCSATGNQEACKNSATTKALPELVKNAKQVLMTVKMAYPGAFEIPEMRKLEAILAKYEADNESTDFQDELKESLQTLETRFRSFSIA</sequence>
<gene>
    <name evidence="3" type="ORF">PSACC_01807</name>
</gene>
<dbReference type="Proteomes" id="UP000240830">
    <property type="component" value="Unassembled WGS sequence"/>
</dbReference>
<keyword evidence="4" id="KW-1185">Reference proteome</keyword>
<feature type="region of interest" description="Disordered" evidence="2">
    <location>
        <begin position="212"/>
        <end position="243"/>
    </location>
</feature>
<dbReference type="EMBL" id="MTSL01000126">
    <property type="protein sequence ID" value="PJF18404.1"/>
    <property type="molecule type" value="Genomic_DNA"/>
</dbReference>